<evidence type="ECO:0000313" key="1">
    <source>
        <dbReference type="EMBL" id="QHT83012.1"/>
    </source>
</evidence>
<protein>
    <submittedName>
        <fullName evidence="1">Uncharacterized protein</fullName>
    </submittedName>
</protein>
<sequence length="43" mass="5133">MFYNFHYIFIQKSFRLFTPFKLGVLNYSYAHRSSEATGLPDPK</sequence>
<dbReference type="AlphaFoldDB" id="A0A6C0HQR6"/>
<name>A0A6C0HQR6_9ZZZZ</name>
<dbReference type="EMBL" id="MN740005">
    <property type="protein sequence ID" value="QHT83012.1"/>
    <property type="molecule type" value="Genomic_DNA"/>
</dbReference>
<accession>A0A6C0HQR6</accession>
<organism evidence="1">
    <name type="scientific">viral metagenome</name>
    <dbReference type="NCBI Taxonomy" id="1070528"/>
    <lineage>
        <taxon>unclassified sequences</taxon>
        <taxon>metagenomes</taxon>
        <taxon>organismal metagenomes</taxon>
    </lineage>
</organism>
<reference evidence="1" key="1">
    <citation type="journal article" date="2020" name="Nature">
        <title>Giant virus diversity and host interactions through global metagenomics.</title>
        <authorList>
            <person name="Schulz F."/>
            <person name="Roux S."/>
            <person name="Paez-Espino D."/>
            <person name="Jungbluth S."/>
            <person name="Walsh D.A."/>
            <person name="Denef V.J."/>
            <person name="McMahon K.D."/>
            <person name="Konstantinidis K.T."/>
            <person name="Eloe-Fadrosh E.A."/>
            <person name="Kyrpides N.C."/>
            <person name="Woyke T."/>
        </authorList>
    </citation>
    <scope>NUCLEOTIDE SEQUENCE</scope>
    <source>
        <strain evidence="1">GVMAG-M-3300023184-165</strain>
    </source>
</reference>
<proteinExistence type="predicted"/>